<evidence type="ECO:0000256" key="1">
    <source>
        <dbReference type="ARBA" id="ARBA00022676"/>
    </source>
</evidence>
<gene>
    <name evidence="3" type="ORF">BWI75_22700</name>
</gene>
<dbReference type="AlphaFoldDB" id="A0A6N8G3J2"/>
<proteinExistence type="predicted"/>
<name>A0A6N8G3J2_9CHRO</name>
<dbReference type="NCBIfam" id="TIGR00696">
    <property type="entry name" value="wecG_tagA_cpsF"/>
    <property type="match status" value="1"/>
</dbReference>
<comment type="caution">
    <text evidence="3">The sequence shown here is derived from an EMBL/GenBank/DDBJ whole genome shotgun (WGS) entry which is preliminary data.</text>
</comment>
<dbReference type="PANTHER" id="PTHR34136">
    <property type="match status" value="1"/>
</dbReference>
<dbReference type="GO" id="GO:0016758">
    <property type="term" value="F:hexosyltransferase activity"/>
    <property type="evidence" value="ECO:0007669"/>
    <property type="project" value="TreeGrafter"/>
</dbReference>
<evidence type="ECO:0000313" key="3">
    <source>
        <dbReference type="EMBL" id="MUL39035.1"/>
    </source>
</evidence>
<sequence>MKVDICGVEIDRCTFDKAVETIISYALSANEPRYVVTPNAQHILLLQENTRFCEVYEKAFLVVADGVPLVWASKFLGRSLPGRVNGTDLFERLCQEAAKHELKVFLLGGRPGSAKGSAQVLQQKHPGLKIVDTYCPPYSFETDSAEIALINEKIRAATPHLLFVALGAPKQEYWIYDNYQEIEVPISIGIGASFEFVSGMIPRAPLWMQKSGLEWFFRLVSEPKRLWQRYILGNPHFMWLVFKQRLGVLRSN</sequence>
<keyword evidence="1" id="KW-0328">Glycosyltransferase</keyword>
<dbReference type="OrthoDB" id="9771846at2"/>
<dbReference type="EMBL" id="NAPY01000057">
    <property type="protein sequence ID" value="MUL39035.1"/>
    <property type="molecule type" value="Genomic_DNA"/>
</dbReference>
<dbReference type="RefSeq" id="WP_105220003.1">
    <property type="nucleotide sequence ID" value="NZ_CAWNSU010000053.1"/>
</dbReference>
<dbReference type="PANTHER" id="PTHR34136:SF1">
    <property type="entry name" value="UDP-N-ACETYL-D-MANNOSAMINURONIC ACID TRANSFERASE"/>
    <property type="match status" value="1"/>
</dbReference>
<protein>
    <submittedName>
        <fullName evidence="3">Glycosyltransferase</fullName>
    </submittedName>
</protein>
<dbReference type="Pfam" id="PF03808">
    <property type="entry name" value="Glyco_tran_WecG"/>
    <property type="match status" value="1"/>
</dbReference>
<reference evidence="3 4" key="1">
    <citation type="journal article" date="2019" name="Front. Microbiol.">
        <title>Genomic Features for Desiccation Tolerance and Sugar Biosynthesis in the Extremophile Gloeocapsopsis sp. UTEX B3054.</title>
        <authorList>
            <person name="Urrejola C."/>
            <person name="Alcorta J."/>
            <person name="Salas L."/>
            <person name="Vasquez M."/>
            <person name="Polz M.F."/>
            <person name="Vicuna R."/>
            <person name="Diez B."/>
        </authorList>
    </citation>
    <scope>NUCLEOTIDE SEQUENCE [LARGE SCALE GENOMIC DNA]</scope>
    <source>
        <strain evidence="3 4">1H9</strain>
    </source>
</reference>
<evidence type="ECO:0000313" key="4">
    <source>
        <dbReference type="Proteomes" id="UP000441797"/>
    </source>
</evidence>
<dbReference type="Proteomes" id="UP000441797">
    <property type="component" value="Unassembled WGS sequence"/>
</dbReference>
<evidence type="ECO:0000256" key="2">
    <source>
        <dbReference type="ARBA" id="ARBA00022679"/>
    </source>
</evidence>
<keyword evidence="2 3" id="KW-0808">Transferase</keyword>
<dbReference type="CDD" id="cd06533">
    <property type="entry name" value="Glyco_transf_WecG_TagA"/>
    <property type="match status" value="1"/>
</dbReference>
<organism evidence="3 4">
    <name type="scientific">Gloeocapsopsis dulcis AAB1 = 1H9</name>
    <dbReference type="NCBI Taxonomy" id="1433147"/>
    <lineage>
        <taxon>Bacteria</taxon>
        <taxon>Bacillati</taxon>
        <taxon>Cyanobacteriota</taxon>
        <taxon>Cyanophyceae</taxon>
        <taxon>Oscillatoriophycideae</taxon>
        <taxon>Chroococcales</taxon>
        <taxon>Chroococcaceae</taxon>
        <taxon>Gloeocapsopsis</taxon>
        <taxon>Gloeocapsopsis dulcis</taxon>
    </lineage>
</organism>
<keyword evidence="4" id="KW-1185">Reference proteome</keyword>
<dbReference type="InterPro" id="IPR004629">
    <property type="entry name" value="WecG_TagA_CpsF"/>
</dbReference>
<accession>A0A6N8G3J2</accession>